<dbReference type="NCBIfam" id="TIGR01444">
    <property type="entry name" value="fkbM_fam"/>
    <property type="match status" value="1"/>
</dbReference>
<accession>A0A1I4NYE2</accession>
<evidence type="ECO:0000259" key="1">
    <source>
        <dbReference type="Pfam" id="PF05050"/>
    </source>
</evidence>
<organism evidence="2 3">
    <name type="scientific">Halopseudomonas yangmingensis</name>
    <dbReference type="NCBI Taxonomy" id="1720063"/>
    <lineage>
        <taxon>Bacteria</taxon>
        <taxon>Pseudomonadati</taxon>
        <taxon>Pseudomonadota</taxon>
        <taxon>Gammaproteobacteria</taxon>
        <taxon>Pseudomonadales</taxon>
        <taxon>Pseudomonadaceae</taxon>
        <taxon>Halopseudomonas</taxon>
    </lineage>
</organism>
<dbReference type="RefSeq" id="WP_177197201.1">
    <property type="nucleotide sequence ID" value="NZ_FOUI01000002.1"/>
</dbReference>
<dbReference type="InterPro" id="IPR006342">
    <property type="entry name" value="FkbM_mtfrase"/>
</dbReference>
<dbReference type="Pfam" id="PF05050">
    <property type="entry name" value="Methyltransf_21"/>
    <property type="match status" value="1"/>
</dbReference>
<keyword evidence="2" id="KW-0808">Transferase</keyword>
<gene>
    <name evidence="2" type="ORF">SAMN05216217_1023</name>
</gene>
<evidence type="ECO:0000313" key="2">
    <source>
        <dbReference type="EMBL" id="SFM20542.1"/>
    </source>
</evidence>
<protein>
    <submittedName>
        <fullName evidence="2">Methyltransferase, FkbM family</fullName>
    </submittedName>
</protein>
<reference evidence="3" key="1">
    <citation type="submission" date="2016-10" db="EMBL/GenBank/DDBJ databases">
        <authorList>
            <person name="Varghese N."/>
            <person name="Submissions S."/>
        </authorList>
    </citation>
    <scope>NUCLEOTIDE SEQUENCE [LARGE SCALE GENOMIC DNA]</scope>
    <source>
        <strain evidence="3">DSM 24213</strain>
    </source>
</reference>
<dbReference type="PANTHER" id="PTHR34203:SF15">
    <property type="entry name" value="SLL1173 PROTEIN"/>
    <property type="match status" value="1"/>
</dbReference>
<name>A0A1I4NYE2_9GAMM</name>
<dbReference type="InterPro" id="IPR052514">
    <property type="entry name" value="SAM-dependent_MTase"/>
</dbReference>
<sequence>MRLNLAEHMQRRIFWMGYYSTDIVNLLKKSLWPGMVIIDIGANIGEITMVAARRVGPEGKVIAFEPVSVIAERLSEHVITNNLTQVIVKKEALGTETGRMPIYPSCGQYVADENQGLASLYGEKSQQQPIEYVEVNTLDKVAELHDFSRIDLIKIDVEGGELACLQGAMNVLQKFRPMLIVEIQEFSAHQAGWEVNELFDYLRGFGYEFFSIGKKGRLSPLNLNALADFQNVFCKAQGA</sequence>
<dbReference type="PANTHER" id="PTHR34203">
    <property type="entry name" value="METHYLTRANSFERASE, FKBM FAMILY PROTEIN"/>
    <property type="match status" value="1"/>
</dbReference>
<dbReference type="GO" id="GO:0008168">
    <property type="term" value="F:methyltransferase activity"/>
    <property type="evidence" value="ECO:0007669"/>
    <property type="project" value="UniProtKB-KW"/>
</dbReference>
<keyword evidence="2" id="KW-0489">Methyltransferase</keyword>
<dbReference type="GO" id="GO:0032259">
    <property type="term" value="P:methylation"/>
    <property type="evidence" value="ECO:0007669"/>
    <property type="project" value="UniProtKB-KW"/>
</dbReference>
<feature type="domain" description="Methyltransferase FkbM" evidence="1">
    <location>
        <begin position="39"/>
        <end position="209"/>
    </location>
</feature>
<dbReference type="SUPFAM" id="SSF53335">
    <property type="entry name" value="S-adenosyl-L-methionine-dependent methyltransferases"/>
    <property type="match status" value="1"/>
</dbReference>
<evidence type="ECO:0000313" key="3">
    <source>
        <dbReference type="Proteomes" id="UP000243629"/>
    </source>
</evidence>
<dbReference type="AlphaFoldDB" id="A0A1I4NYE2"/>
<dbReference type="STRING" id="1720063.SAMN05216217_1023"/>
<keyword evidence="3" id="KW-1185">Reference proteome</keyword>
<proteinExistence type="predicted"/>
<dbReference type="Proteomes" id="UP000243629">
    <property type="component" value="Unassembled WGS sequence"/>
</dbReference>
<dbReference type="EMBL" id="FOUI01000002">
    <property type="protein sequence ID" value="SFM20542.1"/>
    <property type="molecule type" value="Genomic_DNA"/>
</dbReference>
<dbReference type="InterPro" id="IPR029063">
    <property type="entry name" value="SAM-dependent_MTases_sf"/>
</dbReference>
<dbReference type="Gene3D" id="3.40.50.150">
    <property type="entry name" value="Vaccinia Virus protein VP39"/>
    <property type="match status" value="1"/>
</dbReference>